<proteinExistence type="inferred from homology"/>
<dbReference type="Gene3D" id="3.40.50.720">
    <property type="entry name" value="NAD(P)-binding Rossmann-like Domain"/>
    <property type="match status" value="1"/>
</dbReference>
<dbReference type="RefSeq" id="WP_133848094.1">
    <property type="nucleotide sequence ID" value="NZ_SNXZ01000001.1"/>
</dbReference>
<evidence type="ECO:0000256" key="3">
    <source>
        <dbReference type="RuleBase" id="RU000363"/>
    </source>
</evidence>
<dbReference type="InterPro" id="IPR057326">
    <property type="entry name" value="KR_dom"/>
</dbReference>
<evidence type="ECO:0000256" key="2">
    <source>
        <dbReference type="ARBA" id="ARBA00023002"/>
    </source>
</evidence>
<dbReference type="Pfam" id="PF00106">
    <property type="entry name" value="adh_short"/>
    <property type="match status" value="1"/>
</dbReference>
<dbReference type="Proteomes" id="UP000295444">
    <property type="component" value="Unassembled WGS sequence"/>
</dbReference>
<dbReference type="InterPro" id="IPR036291">
    <property type="entry name" value="NAD(P)-bd_dom_sf"/>
</dbReference>
<dbReference type="EMBL" id="SNXZ01000001">
    <property type="protein sequence ID" value="TDQ05325.1"/>
    <property type="molecule type" value="Genomic_DNA"/>
</dbReference>
<sequence length="258" mass="27210">MPTALVTGATAGIGAAFARALAEQGFDLVLVARTQQRLTEVAEELTAKHAIEASTLAADLSTAKGRADVEERLADDSKPIELLVNNAGFGTYGAFTETSMQRLQEQLDVNVVSVLRLTRAALPGMIARKHGAVVNVSSVAGFFPGTGATYGASKAYVTALSEGLGATVAGTGVRVLALCPGFTHTEFHARAKDPEMAKIPEFMWLDADRVARDCLDDLRKGRAVSVPGPQWKAVVVLGRLIPPGILRAVSNRMGRGRT</sequence>
<feature type="domain" description="Ketoreductase" evidence="4">
    <location>
        <begin position="2"/>
        <end position="185"/>
    </location>
</feature>
<dbReference type="GO" id="GO:0016491">
    <property type="term" value="F:oxidoreductase activity"/>
    <property type="evidence" value="ECO:0007669"/>
    <property type="project" value="UniProtKB-KW"/>
</dbReference>
<keyword evidence="6" id="KW-1185">Reference proteome</keyword>
<comment type="similarity">
    <text evidence="1 3">Belongs to the short-chain dehydrogenases/reductases (SDR) family.</text>
</comment>
<dbReference type="PANTHER" id="PTHR44196:SF2">
    <property type="entry name" value="SHORT-CHAIN DEHYDROGENASE-RELATED"/>
    <property type="match status" value="1"/>
</dbReference>
<evidence type="ECO:0000256" key="1">
    <source>
        <dbReference type="ARBA" id="ARBA00006484"/>
    </source>
</evidence>
<dbReference type="GO" id="GO:0016020">
    <property type="term" value="C:membrane"/>
    <property type="evidence" value="ECO:0007669"/>
    <property type="project" value="TreeGrafter"/>
</dbReference>
<dbReference type="PRINTS" id="PR00080">
    <property type="entry name" value="SDRFAMILY"/>
</dbReference>
<evidence type="ECO:0000313" key="5">
    <source>
        <dbReference type="EMBL" id="TDQ05325.1"/>
    </source>
</evidence>
<dbReference type="OrthoDB" id="9810734at2"/>
<evidence type="ECO:0000313" key="6">
    <source>
        <dbReference type="Proteomes" id="UP000295444"/>
    </source>
</evidence>
<evidence type="ECO:0000259" key="4">
    <source>
        <dbReference type="SMART" id="SM00822"/>
    </source>
</evidence>
<dbReference type="PRINTS" id="PR00081">
    <property type="entry name" value="GDHRDH"/>
</dbReference>
<keyword evidence="2" id="KW-0560">Oxidoreductase</keyword>
<dbReference type="PROSITE" id="PS00061">
    <property type="entry name" value="ADH_SHORT"/>
    <property type="match status" value="1"/>
</dbReference>
<comment type="caution">
    <text evidence="5">The sequence shown here is derived from an EMBL/GenBank/DDBJ whole genome shotgun (WGS) entry which is preliminary data.</text>
</comment>
<dbReference type="PIRSF" id="PIRSF000126">
    <property type="entry name" value="11-beta-HSD1"/>
    <property type="match status" value="1"/>
</dbReference>
<dbReference type="SMART" id="SM00822">
    <property type="entry name" value="PKS_KR"/>
    <property type="match status" value="1"/>
</dbReference>
<name>A0A4V3D0C9_LABRH</name>
<dbReference type="PANTHER" id="PTHR44196">
    <property type="entry name" value="DEHYDROGENASE/REDUCTASE SDR FAMILY MEMBER 7B"/>
    <property type="match status" value="1"/>
</dbReference>
<dbReference type="InterPro" id="IPR002347">
    <property type="entry name" value="SDR_fam"/>
</dbReference>
<dbReference type="InterPro" id="IPR020904">
    <property type="entry name" value="Sc_DH/Rdtase_CS"/>
</dbReference>
<dbReference type="SUPFAM" id="SSF51735">
    <property type="entry name" value="NAD(P)-binding Rossmann-fold domains"/>
    <property type="match status" value="1"/>
</dbReference>
<organism evidence="5 6">
    <name type="scientific">Labedaea rhizosphaerae</name>
    <dbReference type="NCBI Taxonomy" id="598644"/>
    <lineage>
        <taxon>Bacteria</taxon>
        <taxon>Bacillati</taxon>
        <taxon>Actinomycetota</taxon>
        <taxon>Actinomycetes</taxon>
        <taxon>Pseudonocardiales</taxon>
        <taxon>Pseudonocardiaceae</taxon>
        <taxon>Labedaea</taxon>
    </lineage>
</organism>
<dbReference type="AlphaFoldDB" id="A0A4V3D0C9"/>
<reference evidence="5 6" key="1">
    <citation type="submission" date="2019-03" db="EMBL/GenBank/DDBJ databases">
        <title>Genomic Encyclopedia of Type Strains, Phase IV (KMG-IV): sequencing the most valuable type-strain genomes for metagenomic binning, comparative biology and taxonomic classification.</title>
        <authorList>
            <person name="Goeker M."/>
        </authorList>
    </citation>
    <scope>NUCLEOTIDE SEQUENCE [LARGE SCALE GENOMIC DNA]</scope>
    <source>
        <strain evidence="5 6">DSM 45361</strain>
    </source>
</reference>
<gene>
    <name evidence="5" type="ORF">EV186_1011295</name>
</gene>
<accession>A0A4V3D0C9</accession>
<protein>
    <recommendedName>
        <fullName evidence="4">Ketoreductase domain-containing protein</fullName>
    </recommendedName>
</protein>